<feature type="signal peptide" evidence="2">
    <location>
        <begin position="1"/>
        <end position="24"/>
    </location>
</feature>
<evidence type="ECO:0000256" key="1">
    <source>
        <dbReference type="SAM" id="MobiDB-lite"/>
    </source>
</evidence>
<evidence type="ECO:0000256" key="2">
    <source>
        <dbReference type="SAM" id="SignalP"/>
    </source>
</evidence>
<reference evidence="4" key="1">
    <citation type="submission" date="2016-08" db="EMBL/GenBank/DDBJ databases">
        <authorList>
            <person name="Varghese N."/>
            <person name="Submissions Spin"/>
        </authorList>
    </citation>
    <scope>NUCLEOTIDE SEQUENCE [LARGE SCALE GENOMIC DNA]</scope>
    <source>
        <strain evidence="4">REICA_082</strain>
    </source>
</reference>
<protein>
    <recommendedName>
        <fullName evidence="5">Cytolethal distending toxin A/C domain-containing protein</fullName>
    </recommendedName>
</protein>
<name>A0A1C3YRS7_9ENTR</name>
<evidence type="ECO:0000313" key="4">
    <source>
        <dbReference type="Proteomes" id="UP000198975"/>
    </source>
</evidence>
<feature type="compositionally biased region" description="Polar residues" evidence="1">
    <location>
        <begin position="22"/>
        <end position="44"/>
    </location>
</feature>
<gene>
    <name evidence="3" type="ORF">GA0061071_10182</name>
</gene>
<proteinExistence type="predicted"/>
<feature type="chain" id="PRO_5008687686" description="Cytolethal distending toxin A/C domain-containing protein" evidence="2">
    <location>
        <begin position="25"/>
        <end position="167"/>
    </location>
</feature>
<feature type="region of interest" description="Disordered" evidence="1">
    <location>
        <begin position="22"/>
        <end position="46"/>
    </location>
</feature>
<keyword evidence="2" id="KW-0732">Signal</keyword>
<dbReference type="OrthoDB" id="1230907at2"/>
<keyword evidence="4" id="KW-1185">Reference proteome</keyword>
<dbReference type="PROSITE" id="PS51257">
    <property type="entry name" value="PROKAR_LIPOPROTEIN"/>
    <property type="match status" value="1"/>
</dbReference>
<accession>A0A1C3YRS7</accession>
<evidence type="ECO:0000313" key="3">
    <source>
        <dbReference type="EMBL" id="SCB72770.1"/>
    </source>
</evidence>
<sequence>MKTKKLFTLLAVVIALSSCSSSQTGEKTSSAKVNTQNTQTTSEVKSVPPADMQVRSTFNSITTWNQGQQFLNVIGSTNDPKIDNKSWIAIYREKCGFDPGVHSATGAVCPQNALGGHVVMNGQSQRPAKNSLVYIVPICTSENNQPNLLMTIAANGTCAVVLNYWMK</sequence>
<dbReference type="AlphaFoldDB" id="A0A1C3YRS7"/>
<dbReference type="RefSeq" id="WP_139109637.1">
    <property type="nucleotide sequence ID" value="NZ_FMAY01000001.1"/>
</dbReference>
<dbReference type="EMBL" id="FMAY01000001">
    <property type="protein sequence ID" value="SCB72770.1"/>
    <property type="molecule type" value="Genomic_DNA"/>
</dbReference>
<evidence type="ECO:0008006" key="5">
    <source>
        <dbReference type="Google" id="ProtNLM"/>
    </source>
</evidence>
<dbReference type="Proteomes" id="UP000198975">
    <property type="component" value="Unassembled WGS sequence"/>
</dbReference>
<organism evidence="3 4">
    <name type="scientific">Kosakonia oryzendophytica</name>
    <dbReference type="NCBI Taxonomy" id="1005665"/>
    <lineage>
        <taxon>Bacteria</taxon>
        <taxon>Pseudomonadati</taxon>
        <taxon>Pseudomonadota</taxon>
        <taxon>Gammaproteobacteria</taxon>
        <taxon>Enterobacterales</taxon>
        <taxon>Enterobacteriaceae</taxon>
        <taxon>Kosakonia</taxon>
    </lineage>
</organism>